<dbReference type="EMBL" id="BMEL01000001">
    <property type="protein sequence ID" value="GGF16945.1"/>
    <property type="molecule type" value="Genomic_DNA"/>
</dbReference>
<dbReference type="Proteomes" id="UP000660110">
    <property type="component" value="Unassembled WGS sequence"/>
</dbReference>
<dbReference type="InterPro" id="IPR001387">
    <property type="entry name" value="Cro/C1-type_HTH"/>
</dbReference>
<comment type="caution">
    <text evidence="2">The sequence shown here is derived from an EMBL/GenBank/DDBJ whole genome shotgun (WGS) entry which is preliminary data.</text>
</comment>
<organism evidence="2 3">
    <name type="scientific">Halobacillus andaensis</name>
    <dbReference type="NCBI Taxonomy" id="1176239"/>
    <lineage>
        <taxon>Bacteria</taxon>
        <taxon>Bacillati</taxon>
        <taxon>Bacillota</taxon>
        <taxon>Bacilli</taxon>
        <taxon>Bacillales</taxon>
        <taxon>Bacillaceae</taxon>
        <taxon>Halobacillus</taxon>
    </lineage>
</organism>
<evidence type="ECO:0000313" key="2">
    <source>
        <dbReference type="EMBL" id="GGF16945.1"/>
    </source>
</evidence>
<gene>
    <name evidence="2" type="ORF">GCM10010954_14490</name>
</gene>
<dbReference type="InterPro" id="IPR010982">
    <property type="entry name" value="Lambda_DNA-bd_dom_sf"/>
</dbReference>
<dbReference type="SUPFAM" id="SSF47413">
    <property type="entry name" value="lambda repressor-like DNA-binding domains"/>
    <property type="match status" value="1"/>
</dbReference>
<dbReference type="AlphaFoldDB" id="A0A917B3U3"/>
<dbReference type="Gene3D" id="1.10.260.40">
    <property type="entry name" value="lambda repressor-like DNA-binding domains"/>
    <property type="match status" value="1"/>
</dbReference>
<feature type="domain" description="HTH cro/C1-type" evidence="1">
    <location>
        <begin position="8"/>
        <end position="65"/>
    </location>
</feature>
<keyword evidence="3" id="KW-1185">Reference proteome</keyword>
<proteinExistence type="predicted"/>
<evidence type="ECO:0000313" key="3">
    <source>
        <dbReference type="Proteomes" id="UP000660110"/>
    </source>
</evidence>
<accession>A0A917B3U3</accession>
<dbReference type="GO" id="GO:0003677">
    <property type="term" value="F:DNA binding"/>
    <property type="evidence" value="ECO:0007669"/>
    <property type="project" value="InterPro"/>
</dbReference>
<dbReference type="PROSITE" id="PS50943">
    <property type="entry name" value="HTH_CROC1"/>
    <property type="match status" value="1"/>
</dbReference>
<name>A0A917B3U3_HALAA</name>
<dbReference type="Pfam" id="PF13560">
    <property type="entry name" value="HTH_31"/>
    <property type="match status" value="1"/>
</dbReference>
<sequence>MKMNIQLLKHCRQLAELNQSELAKRVQVDQSLISKIEAGTIPIHEETERKVREVFKHEGITAEYIKLLSELFEAKTMKKQRKEWQEVR</sequence>
<protein>
    <recommendedName>
        <fullName evidence="1">HTH cro/C1-type domain-containing protein</fullName>
    </recommendedName>
</protein>
<reference evidence="2" key="1">
    <citation type="journal article" date="2014" name="Int. J. Syst. Evol. Microbiol.">
        <title>Complete genome sequence of Corynebacterium casei LMG S-19264T (=DSM 44701T), isolated from a smear-ripened cheese.</title>
        <authorList>
            <consortium name="US DOE Joint Genome Institute (JGI-PGF)"/>
            <person name="Walter F."/>
            <person name="Albersmeier A."/>
            <person name="Kalinowski J."/>
            <person name="Ruckert C."/>
        </authorList>
    </citation>
    <scope>NUCLEOTIDE SEQUENCE</scope>
    <source>
        <strain evidence="2">CGMCC 1.12153</strain>
    </source>
</reference>
<evidence type="ECO:0000259" key="1">
    <source>
        <dbReference type="PROSITE" id="PS50943"/>
    </source>
</evidence>
<reference evidence="2" key="2">
    <citation type="submission" date="2020-09" db="EMBL/GenBank/DDBJ databases">
        <authorList>
            <person name="Sun Q."/>
            <person name="Zhou Y."/>
        </authorList>
    </citation>
    <scope>NUCLEOTIDE SEQUENCE</scope>
    <source>
        <strain evidence="2">CGMCC 1.12153</strain>
    </source>
</reference>
<dbReference type="CDD" id="cd00093">
    <property type="entry name" value="HTH_XRE"/>
    <property type="match status" value="1"/>
</dbReference>